<accession>U5T8F4</accession>
<dbReference type="KEGG" id="spiu:SPICUR_07950"/>
<feature type="transmembrane region" description="Helical" evidence="9">
    <location>
        <begin position="39"/>
        <end position="62"/>
    </location>
</feature>
<evidence type="ECO:0000256" key="5">
    <source>
        <dbReference type="ARBA" id="ARBA00022960"/>
    </source>
</evidence>
<dbReference type="EMBL" id="CP005990">
    <property type="protein sequence ID" value="AGY92547.1"/>
    <property type="molecule type" value="Genomic_DNA"/>
</dbReference>
<evidence type="ECO:0000256" key="1">
    <source>
        <dbReference type="ARBA" id="ARBA00004651"/>
    </source>
</evidence>
<dbReference type="GO" id="GO:0008360">
    <property type="term" value="P:regulation of cell shape"/>
    <property type="evidence" value="ECO:0007669"/>
    <property type="project" value="UniProtKB-UniRule"/>
</dbReference>
<keyword evidence="11" id="KW-1185">Reference proteome</keyword>
<evidence type="ECO:0000313" key="11">
    <source>
        <dbReference type="Proteomes" id="UP000017640"/>
    </source>
</evidence>
<dbReference type="OrthoDB" id="6647425at2"/>
<evidence type="ECO:0000256" key="2">
    <source>
        <dbReference type="ARBA" id="ARBA00007776"/>
    </source>
</evidence>
<comment type="similarity">
    <text evidence="2 8">Belongs to the MreD family.</text>
</comment>
<dbReference type="STRING" id="1335757.SPICUR_07950"/>
<dbReference type="PANTHER" id="PTHR37484:SF1">
    <property type="entry name" value="ROD SHAPE-DETERMINING PROTEIN MRED"/>
    <property type="match status" value="1"/>
</dbReference>
<dbReference type="AlphaFoldDB" id="U5T8F4"/>
<dbReference type="GO" id="GO:0005886">
    <property type="term" value="C:plasma membrane"/>
    <property type="evidence" value="ECO:0007669"/>
    <property type="project" value="UniProtKB-SubCell"/>
</dbReference>
<evidence type="ECO:0000256" key="8">
    <source>
        <dbReference type="PIRNR" id="PIRNR018472"/>
    </source>
</evidence>
<feature type="transmembrane region" description="Helical" evidence="9">
    <location>
        <begin position="68"/>
        <end position="88"/>
    </location>
</feature>
<dbReference type="Proteomes" id="UP000017640">
    <property type="component" value="Chromosome"/>
</dbReference>
<keyword evidence="7 8" id="KW-0472">Membrane</keyword>
<dbReference type="InterPro" id="IPR026034">
    <property type="entry name" value="MreD_proteobac"/>
</dbReference>
<evidence type="ECO:0000256" key="7">
    <source>
        <dbReference type="ARBA" id="ARBA00023136"/>
    </source>
</evidence>
<dbReference type="PANTHER" id="PTHR37484">
    <property type="entry name" value="ROD SHAPE-DETERMINING PROTEIN MRED"/>
    <property type="match status" value="1"/>
</dbReference>
<keyword evidence="5 8" id="KW-0133">Cell shape</keyword>
<reference evidence="10 11" key="1">
    <citation type="journal article" date="2013" name="BMC Genomics">
        <title>Genomes of "Spiribacter", a streamlined, successful halophilic bacterium.</title>
        <authorList>
            <person name="Lopez-Perez M."/>
            <person name="Ghai R."/>
            <person name="Leon M.J."/>
            <person name="Rodriguez-Olmos A."/>
            <person name="Copa-Patino J.L."/>
            <person name="Soliveri J."/>
            <person name="Sanchez-Porro C."/>
            <person name="Ventosa A."/>
            <person name="Rodriguez-Valera F."/>
        </authorList>
    </citation>
    <scope>NUCLEOTIDE SEQUENCE [LARGE SCALE GENOMIC DNA]</scope>
    <source>
        <strain evidence="10 11">UAH-SP71</strain>
    </source>
</reference>
<evidence type="ECO:0000256" key="6">
    <source>
        <dbReference type="ARBA" id="ARBA00022989"/>
    </source>
</evidence>
<comment type="function">
    <text evidence="8">Involved in formation of the rod shape of the cell. May also contribute to regulation of formation of penicillin-binding proteins.</text>
</comment>
<keyword evidence="6 9" id="KW-1133">Transmembrane helix</keyword>
<evidence type="ECO:0000256" key="3">
    <source>
        <dbReference type="ARBA" id="ARBA00022475"/>
    </source>
</evidence>
<evidence type="ECO:0000256" key="4">
    <source>
        <dbReference type="ARBA" id="ARBA00022692"/>
    </source>
</evidence>
<feature type="transmembrane region" description="Helical" evidence="9">
    <location>
        <begin position="132"/>
        <end position="152"/>
    </location>
</feature>
<sequence>MNSARPHARWLIAVTLVIALALTILPFPTGLAPYRPEWAMLVILYWSLALPARAGVGVAWLTGLLQDILQATALGSHALAFALVAYLTIQLYQRIRNVPIWQQTLTVLAVLLAAHGVLFITRGLSDDPSVDWRFWLPALTSTLLWPLVFVLLRTLRRSFQVN</sequence>
<feature type="transmembrane region" description="Helical" evidence="9">
    <location>
        <begin position="100"/>
        <end position="120"/>
    </location>
</feature>
<dbReference type="RefSeq" id="WP_023367812.1">
    <property type="nucleotide sequence ID" value="NC_022664.1"/>
</dbReference>
<dbReference type="eggNOG" id="COG2891">
    <property type="taxonomic scope" value="Bacteria"/>
</dbReference>
<organism evidence="10 11">
    <name type="scientific">Spiribacter curvatus</name>
    <dbReference type="NCBI Taxonomy" id="1335757"/>
    <lineage>
        <taxon>Bacteria</taxon>
        <taxon>Pseudomonadati</taxon>
        <taxon>Pseudomonadota</taxon>
        <taxon>Gammaproteobacteria</taxon>
        <taxon>Chromatiales</taxon>
        <taxon>Ectothiorhodospiraceae</taxon>
        <taxon>Spiribacter</taxon>
    </lineage>
</organism>
<name>U5T8F4_9GAMM</name>
<evidence type="ECO:0000256" key="9">
    <source>
        <dbReference type="SAM" id="Phobius"/>
    </source>
</evidence>
<proteinExistence type="inferred from homology"/>
<keyword evidence="4 9" id="KW-0812">Transmembrane</keyword>
<keyword evidence="3 8" id="KW-1003">Cell membrane</keyword>
<dbReference type="HOGENOM" id="CLU_119315_0_0_6"/>
<dbReference type="PIRSF" id="PIRSF018472">
    <property type="entry name" value="MreD_proteobac"/>
    <property type="match status" value="1"/>
</dbReference>
<dbReference type="Pfam" id="PF04093">
    <property type="entry name" value="MreD"/>
    <property type="match status" value="1"/>
</dbReference>
<dbReference type="InterPro" id="IPR007227">
    <property type="entry name" value="Cell_shape_determining_MreD"/>
</dbReference>
<evidence type="ECO:0000313" key="10">
    <source>
        <dbReference type="EMBL" id="AGY92547.1"/>
    </source>
</evidence>
<keyword evidence="8" id="KW-0997">Cell inner membrane</keyword>
<feature type="transmembrane region" description="Helical" evidence="9">
    <location>
        <begin position="6"/>
        <end position="27"/>
    </location>
</feature>
<comment type="subcellular location">
    <subcellularLocation>
        <location evidence="8">Cell inner membrane</location>
    </subcellularLocation>
    <subcellularLocation>
        <location evidence="1">Cell membrane</location>
        <topology evidence="1">Multi-pass membrane protein</topology>
    </subcellularLocation>
</comment>
<protein>
    <recommendedName>
        <fullName evidence="8">Rod shape-determining protein MreD</fullName>
    </recommendedName>
</protein>
<dbReference type="NCBIfam" id="TIGR03426">
    <property type="entry name" value="shape_MreD"/>
    <property type="match status" value="1"/>
</dbReference>
<gene>
    <name evidence="10" type="ORF">SPICUR_07950</name>
</gene>